<accession>A0A839U1A1</accession>
<evidence type="ECO:0000313" key="3">
    <source>
        <dbReference type="Proteomes" id="UP000517523"/>
    </source>
</evidence>
<evidence type="ECO:0000313" key="2">
    <source>
        <dbReference type="EMBL" id="MBB3130667.1"/>
    </source>
</evidence>
<dbReference type="RefSeq" id="WP_183584771.1">
    <property type="nucleotide sequence ID" value="NZ_JACHXJ010000005.1"/>
</dbReference>
<dbReference type="EMBL" id="JACHXJ010000005">
    <property type="protein sequence ID" value="MBB3130667.1"/>
    <property type="molecule type" value="Genomic_DNA"/>
</dbReference>
<reference evidence="2 3" key="1">
    <citation type="submission" date="2020-08" db="EMBL/GenBank/DDBJ databases">
        <title>Genomic Encyclopedia of Type Strains, Phase III (KMG-III): the genomes of soil and plant-associated and newly described type strains.</title>
        <authorList>
            <person name="Whitman W."/>
        </authorList>
    </citation>
    <scope>NUCLEOTIDE SEQUENCE [LARGE SCALE GENOMIC DNA]</scope>
    <source>
        <strain evidence="2 3">CECT 5831</strain>
    </source>
</reference>
<proteinExistence type="predicted"/>
<dbReference type="Proteomes" id="UP000517523">
    <property type="component" value="Unassembled WGS sequence"/>
</dbReference>
<feature type="transmembrane region" description="Helical" evidence="1">
    <location>
        <begin position="6"/>
        <end position="32"/>
    </location>
</feature>
<keyword evidence="1" id="KW-0812">Transmembrane</keyword>
<protein>
    <submittedName>
        <fullName evidence="2">Uncharacterized protein</fullName>
    </submittedName>
</protein>
<name>A0A839U1A1_9BACL</name>
<keyword evidence="1" id="KW-0472">Membrane</keyword>
<comment type="caution">
    <text evidence="2">The sequence shown here is derived from an EMBL/GenBank/DDBJ whole genome shotgun (WGS) entry which is preliminary data.</text>
</comment>
<dbReference type="AlphaFoldDB" id="A0A839U1A1"/>
<keyword evidence="1" id="KW-1133">Transmembrane helix</keyword>
<organism evidence="2 3">
    <name type="scientific">Paenibacillus rhizosphaerae</name>
    <dbReference type="NCBI Taxonomy" id="297318"/>
    <lineage>
        <taxon>Bacteria</taxon>
        <taxon>Bacillati</taxon>
        <taxon>Bacillota</taxon>
        <taxon>Bacilli</taxon>
        <taxon>Bacillales</taxon>
        <taxon>Paenibacillaceae</taxon>
        <taxon>Paenibacillus</taxon>
    </lineage>
</organism>
<sequence length="47" mass="5290">MSYTQWFFPVCIGVSILFAAAVLVLTIATLMFRAKVKKKYDRGNFSG</sequence>
<evidence type="ECO:0000256" key="1">
    <source>
        <dbReference type="SAM" id="Phobius"/>
    </source>
</evidence>
<gene>
    <name evidence="2" type="ORF">FHS19_005386</name>
</gene>